<name>A0AAV2TF33_CALDB</name>
<protein>
    <recommendedName>
        <fullName evidence="5">Secreted protein</fullName>
    </recommendedName>
</protein>
<keyword evidence="2" id="KW-0732">Signal</keyword>
<evidence type="ECO:0000313" key="3">
    <source>
        <dbReference type="EMBL" id="CAL5134636.1"/>
    </source>
</evidence>
<sequence length="129" mass="13952">MLRIMRSVILFLLMGITFGLADGKHPGKPHMPGEQVRGKLGEGAGVNASIGAFDARVKGKLPPDWKNGTRPRKANNVSMPPKGMEPADKAIHLHPPVYQHQAVAVPPIPVNTTMNMSMEREISTNVPTT</sequence>
<evidence type="ECO:0000313" key="4">
    <source>
        <dbReference type="Proteomes" id="UP001497525"/>
    </source>
</evidence>
<proteinExistence type="predicted"/>
<feature type="chain" id="PRO_5043909708" description="Secreted protein" evidence="2">
    <location>
        <begin position="24"/>
        <end position="129"/>
    </location>
</feature>
<evidence type="ECO:0008006" key="5">
    <source>
        <dbReference type="Google" id="ProtNLM"/>
    </source>
</evidence>
<evidence type="ECO:0000256" key="2">
    <source>
        <dbReference type="SAM" id="SignalP"/>
    </source>
</evidence>
<comment type="caution">
    <text evidence="3">The sequence shown here is derived from an EMBL/GenBank/DDBJ whole genome shotgun (WGS) entry which is preliminary data.</text>
</comment>
<dbReference type="AlphaFoldDB" id="A0AAV2TF33"/>
<reference evidence="3" key="1">
    <citation type="submission" date="2024-06" db="EMBL/GenBank/DDBJ databases">
        <authorList>
            <person name="Liu X."/>
            <person name="Lenzi L."/>
            <person name="Haldenby T S."/>
            <person name="Uol C."/>
        </authorList>
    </citation>
    <scope>NUCLEOTIDE SEQUENCE</scope>
</reference>
<dbReference type="EMBL" id="CAXLJL010000212">
    <property type="protein sequence ID" value="CAL5134636.1"/>
    <property type="molecule type" value="Genomic_DNA"/>
</dbReference>
<evidence type="ECO:0000256" key="1">
    <source>
        <dbReference type="SAM" id="MobiDB-lite"/>
    </source>
</evidence>
<organism evidence="3 4">
    <name type="scientific">Calicophoron daubneyi</name>
    <name type="common">Rumen fluke</name>
    <name type="synonym">Paramphistomum daubneyi</name>
    <dbReference type="NCBI Taxonomy" id="300641"/>
    <lineage>
        <taxon>Eukaryota</taxon>
        <taxon>Metazoa</taxon>
        <taxon>Spiralia</taxon>
        <taxon>Lophotrochozoa</taxon>
        <taxon>Platyhelminthes</taxon>
        <taxon>Trematoda</taxon>
        <taxon>Digenea</taxon>
        <taxon>Plagiorchiida</taxon>
        <taxon>Pronocephalata</taxon>
        <taxon>Paramphistomoidea</taxon>
        <taxon>Paramphistomidae</taxon>
        <taxon>Calicophoron</taxon>
    </lineage>
</organism>
<gene>
    <name evidence="3" type="ORF">CDAUBV1_LOCUS8415</name>
</gene>
<feature type="region of interest" description="Disordered" evidence="1">
    <location>
        <begin position="52"/>
        <end position="89"/>
    </location>
</feature>
<dbReference type="Proteomes" id="UP001497525">
    <property type="component" value="Unassembled WGS sequence"/>
</dbReference>
<feature type="signal peptide" evidence="2">
    <location>
        <begin position="1"/>
        <end position="23"/>
    </location>
</feature>
<accession>A0AAV2TF33</accession>